<evidence type="ECO:0000313" key="8">
    <source>
        <dbReference type="Proteomes" id="UP000770015"/>
    </source>
</evidence>
<protein>
    <recommendedName>
        <fullName evidence="6">Zn(2)-C6 fungal-type domain-containing protein</fullName>
    </recommendedName>
</protein>
<evidence type="ECO:0000256" key="5">
    <source>
        <dbReference type="SAM" id="MobiDB-lite"/>
    </source>
</evidence>
<keyword evidence="8" id="KW-1185">Reference proteome</keyword>
<dbReference type="InterPro" id="IPR051127">
    <property type="entry name" value="Fungal_SecMet_Regulators"/>
</dbReference>
<dbReference type="InterPro" id="IPR007219">
    <property type="entry name" value="XnlR_reg_dom"/>
</dbReference>
<evidence type="ECO:0000256" key="3">
    <source>
        <dbReference type="ARBA" id="ARBA00023163"/>
    </source>
</evidence>
<keyword evidence="4" id="KW-0539">Nucleus</keyword>
<dbReference type="CDD" id="cd12148">
    <property type="entry name" value="fungal_TF_MHR"/>
    <property type="match status" value="1"/>
</dbReference>
<dbReference type="Pfam" id="PF04082">
    <property type="entry name" value="Fungal_trans"/>
    <property type="match status" value="1"/>
</dbReference>
<organism evidence="7 8">
    <name type="scientific">Plectosphaerella plurivora</name>
    <dbReference type="NCBI Taxonomy" id="936078"/>
    <lineage>
        <taxon>Eukaryota</taxon>
        <taxon>Fungi</taxon>
        <taxon>Dikarya</taxon>
        <taxon>Ascomycota</taxon>
        <taxon>Pezizomycotina</taxon>
        <taxon>Sordariomycetes</taxon>
        <taxon>Hypocreomycetidae</taxon>
        <taxon>Glomerellales</taxon>
        <taxon>Plectosphaerellaceae</taxon>
        <taxon>Plectosphaerella</taxon>
    </lineage>
</organism>
<proteinExistence type="predicted"/>
<gene>
    <name evidence="7" type="ORF">F5X68DRAFT_241104</name>
</gene>
<comment type="caution">
    <text evidence="7">The sequence shown here is derived from an EMBL/GenBank/DDBJ whole genome shotgun (WGS) entry which is preliminary data.</text>
</comment>
<name>A0A9P9AA22_9PEZI</name>
<feature type="region of interest" description="Disordered" evidence="5">
    <location>
        <begin position="92"/>
        <end position="111"/>
    </location>
</feature>
<feature type="compositionally biased region" description="Polar residues" evidence="5">
    <location>
        <begin position="719"/>
        <end position="731"/>
    </location>
</feature>
<dbReference type="SMART" id="SM00066">
    <property type="entry name" value="GAL4"/>
    <property type="match status" value="1"/>
</dbReference>
<dbReference type="PANTHER" id="PTHR47424">
    <property type="entry name" value="REGULATORY PROTEIN GAL4"/>
    <property type="match status" value="1"/>
</dbReference>
<dbReference type="GO" id="GO:0003677">
    <property type="term" value="F:DNA binding"/>
    <property type="evidence" value="ECO:0007669"/>
    <property type="project" value="InterPro"/>
</dbReference>
<accession>A0A9P9AA22</accession>
<evidence type="ECO:0000256" key="2">
    <source>
        <dbReference type="ARBA" id="ARBA00023015"/>
    </source>
</evidence>
<evidence type="ECO:0000259" key="6">
    <source>
        <dbReference type="PROSITE" id="PS50048"/>
    </source>
</evidence>
<dbReference type="PROSITE" id="PS50048">
    <property type="entry name" value="ZN2_CY6_FUNGAL_2"/>
    <property type="match status" value="1"/>
</dbReference>
<keyword evidence="3" id="KW-0804">Transcription</keyword>
<dbReference type="AlphaFoldDB" id="A0A9P9AA22"/>
<dbReference type="InterPro" id="IPR036864">
    <property type="entry name" value="Zn2-C6_fun-type_DNA-bd_sf"/>
</dbReference>
<feature type="region of interest" description="Disordered" evidence="5">
    <location>
        <begin position="1"/>
        <end position="28"/>
    </location>
</feature>
<dbReference type="SUPFAM" id="SSF57701">
    <property type="entry name" value="Zn2/Cys6 DNA-binding domain"/>
    <property type="match status" value="1"/>
</dbReference>
<reference evidence="7" key="1">
    <citation type="journal article" date="2021" name="Nat. Commun.">
        <title>Genetic determinants of endophytism in the Arabidopsis root mycobiome.</title>
        <authorList>
            <person name="Mesny F."/>
            <person name="Miyauchi S."/>
            <person name="Thiergart T."/>
            <person name="Pickel B."/>
            <person name="Atanasova L."/>
            <person name="Karlsson M."/>
            <person name="Huettel B."/>
            <person name="Barry K.W."/>
            <person name="Haridas S."/>
            <person name="Chen C."/>
            <person name="Bauer D."/>
            <person name="Andreopoulos W."/>
            <person name="Pangilinan J."/>
            <person name="LaButti K."/>
            <person name="Riley R."/>
            <person name="Lipzen A."/>
            <person name="Clum A."/>
            <person name="Drula E."/>
            <person name="Henrissat B."/>
            <person name="Kohler A."/>
            <person name="Grigoriev I.V."/>
            <person name="Martin F.M."/>
            <person name="Hacquard S."/>
        </authorList>
    </citation>
    <scope>NUCLEOTIDE SEQUENCE</scope>
    <source>
        <strain evidence="7">MPI-SDFR-AT-0117</strain>
    </source>
</reference>
<feature type="region of interest" description="Disordered" evidence="5">
    <location>
        <begin position="710"/>
        <end position="737"/>
    </location>
</feature>
<dbReference type="EMBL" id="JAGSXJ010000014">
    <property type="protein sequence ID" value="KAH6685845.1"/>
    <property type="molecule type" value="Genomic_DNA"/>
</dbReference>
<feature type="compositionally biased region" description="Basic and acidic residues" evidence="5">
    <location>
        <begin position="92"/>
        <end position="102"/>
    </location>
</feature>
<dbReference type="PANTHER" id="PTHR47424:SF6">
    <property type="entry name" value="PROLINE UTILIZATION TRANS-ACTIVATOR"/>
    <property type="match status" value="1"/>
</dbReference>
<dbReference type="CDD" id="cd00067">
    <property type="entry name" value="GAL4"/>
    <property type="match status" value="1"/>
</dbReference>
<dbReference type="PROSITE" id="PS00463">
    <property type="entry name" value="ZN2_CY6_FUNGAL_1"/>
    <property type="match status" value="1"/>
</dbReference>
<dbReference type="Gene3D" id="4.10.240.10">
    <property type="entry name" value="Zn(2)-C6 fungal-type DNA-binding domain"/>
    <property type="match status" value="1"/>
</dbReference>
<keyword evidence="2" id="KW-0805">Transcription regulation</keyword>
<feature type="domain" description="Zn(2)-C6 fungal-type" evidence="6">
    <location>
        <begin position="39"/>
        <end position="68"/>
    </location>
</feature>
<dbReference type="InterPro" id="IPR001138">
    <property type="entry name" value="Zn2Cys6_DnaBD"/>
</dbReference>
<dbReference type="OrthoDB" id="3266505at2759"/>
<evidence type="ECO:0000256" key="4">
    <source>
        <dbReference type="ARBA" id="ARBA00023242"/>
    </source>
</evidence>
<keyword evidence="1" id="KW-0479">Metal-binding</keyword>
<dbReference type="Pfam" id="PF00172">
    <property type="entry name" value="Zn_clus"/>
    <property type="match status" value="1"/>
</dbReference>
<evidence type="ECO:0000256" key="1">
    <source>
        <dbReference type="ARBA" id="ARBA00022723"/>
    </source>
</evidence>
<sequence length="784" mass="85642">MDRIPGDALTNPTPPTMRPDSRGRRGMSAHTEAARTVIACEKCRQKKVKCDGQWPCKYCMKRNLTCLFNTTEKRKMFPVSEIQDLRAKVARYEGADRSRPRAEQTPPSETQDVMELSALNDNDTIEVALSGDDGDMSHNEHFDPSKPSVSSAKCPNLCADPSIERDTQIDLVHAGQQPPTVATTAAAAQGSLLQLGVAVSSMAPETLLSSTDAFGSEVRTLVSSRPRPGSCKTATPATTTSTLARDFEMLENIPQWPTEDEANTLLELVVLQVGLSQQLFDVRTFSDSLSRLYHDANPAPSLASIWITEVLLVMAIGRLLAAEADGTSGIPGEDLYNAALSRLPQPGDAKKYGIVGIEVVALTALFLQIADRKEEAYIYASLALRLAIAQNLHSKRHNLQRLNRSESVHRNRLWWSVYMQERRLAAAGGHPMGIDDKAITIDPPGDAWGFPSASAIAVNVRAARITGQITGTIYSNHGGAETSFIEDVQNILNSLHEIRSTMPAEYQMSMRGSQLTIAGRLFGETSPQTARTSSSLYLSIYQAVIHAVRPILLYMARNSGEGESAGYNEVSPTLRRLAEICVESASKSLAILNELRNWEIFPKNAFLDLDAVFSVGFIFVLVEAINRGKNLGKSGIEGSRSILKYLVGLGNRAAAKRLAEMDQMCAHLETLPPDQSQEPFADASADLLLDNFSFELGYVNNMDIAAQQTKEVSAPRMSGNPTADSGETTGMSPPMDMWPRNADLADITLEGENGLYWVFQPGFYTGEELADWETLENCLAHQAL</sequence>
<dbReference type="Proteomes" id="UP000770015">
    <property type="component" value="Unassembled WGS sequence"/>
</dbReference>
<evidence type="ECO:0000313" key="7">
    <source>
        <dbReference type="EMBL" id="KAH6685845.1"/>
    </source>
</evidence>
<dbReference type="GO" id="GO:0008270">
    <property type="term" value="F:zinc ion binding"/>
    <property type="evidence" value="ECO:0007669"/>
    <property type="project" value="InterPro"/>
</dbReference>
<dbReference type="GO" id="GO:0006351">
    <property type="term" value="P:DNA-templated transcription"/>
    <property type="evidence" value="ECO:0007669"/>
    <property type="project" value="InterPro"/>
</dbReference>
<dbReference type="GO" id="GO:0000981">
    <property type="term" value="F:DNA-binding transcription factor activity, RNA polymerase II-specific"/>
    <property type="evidence" value="ECO:0007669"/>
    <property type="project" value="InterPro"/>
</dbReference>
<dbReference type="SMART" id="SM00906">
    <property type="entry name" value="Fungal_trans"/>
    <property type="match status" value="1"/>
</dbReference>